<dbReference type="GO" id="GO:0005524">
    <property type="term" value="F:ATP binding"/>
    <property type="evidence" value="ECO:0007669"/>
    <property type="project" value="UniProtKB-KW"/>
</dbReference>
<dbReference type="CDD" id="cd04480">
    <property type="entry name" value="RPA1_DBD_A_like"/>
    <property type="match status" value="1"/>
</dbReference>
<dbReference type="InterPro" id="IPR031657">
    <property type="entry name" value="REPA_OB_2"/>
</dbReference>
<comment type="catalytic activity">
    <reaction evidence="2">
        <text>ATP + H2O = ADP + phosphate + H(+)</text>
        <dbReference type="Rhea" id="RHEA:13065"/>
        <dbReference type="ChEBI" id="CHEBI:15377"/>
        <dbReference type="ChEBI" id="CHEBI:15378"/>
        <dbReference type="ChEBI" id="CHEBI:30616"/>
        <dbReference type="ChEBI" id="CHEBI:43474"/>
        <dbReference type="ChEBI" id="CHEBI:456216"/>
        <dbReference type="EC" id="5.6.2.3"/>
    </reaction>
</comment>
<dbReference type="Gene3D" id="3.40.50.300">
    <property type="entry name" value="P-loop containing nucleotide triphosphate hydrolases"/>
    <property type="match status" value="1"/>
</dbReference>
<dbReference type="GO" id="GO:0006281">
    <property type="term" value="P:DNA repair"/>
    <property type="evidence" value="ECO:0007669"/>
    <property type="project" value="UniProtKB-KW"/>
</dbReference>
<dbReference type="Pfam" id="PF05970">
    <property type="entry name" value="PIF1"/>
    <property type="match status" value="1"/>
</dbReference>
<keyword evidence="2" id="KW-0347">Helicase</keyword>
<dbReference type="PANTHER" id="PTHR10492">
    <property type="match status" value="1"/>
</dbReference>
<dbReference type="Gene3D" id="2.40.50.140">
    <property type="entry name" value="Nucleic acid-binding proteins"/>
    <property type="match status" value="3"/>
</dbReference>
<reference evidence="6" key="1">
    <citation type="journal article" date="2005" name="BMC Biol.">
        <title>The sequence of rice chromosomes 11 and 12, rich in disease resistance genes and recent gene duplications.</title>
        <authorList>
            <consortium name="The rice chromosomes 11 and 12 sequencing consortia"/>
        </authorList>
    </citation>
    <scope>NUCLEOTIDE SEQUENCE [LARGE SCALE GENOMIC DNA]</scope>
</reference>
<reference evidence="6" key="2">
    <citation type="submission" date="2005-04" db="EMBL/GenBank/DDBJ databases">
        <authorList>
            <person name="Buell C.R."/>
            <person name="Wing R.A."/>
            <person name="McCombie W.A."/>
            <person name="Ouyang S."/>
        </authorList>
    </citation>
    <scope>NUCLEOTIDE SEQUENCE</scope>
</reference>
<reference evidence="6" key="3">
    <citation type="submission" date="2006-01" db="EMBL/GenBank/DDBJ databases">
        <authorList>
            <person name="Buell R."/>
        </authorList>
    </citation>
    <scope>NUCLEOTIDE SEQUENCE</scope>
</reference>
<dbReference type="Pfam" id="PF16900">
    <property type="entry name" value="REPA_OB_2"/>
    <property type="match status" value="1"/>
</dbReference>
<dbReference type="InterPro" id="IPR025476">
    <property type="entry name" value="Helitron_helicase-like"/>
</dbReference>
<dbReference type="GO" id="GO:0043139">
    <property type="term" value="F:5'-3' DNA helicase activity"/>
    <property type="evidence" value="ECO:0007669"/>
    <property type="project" value="UniProtKB-EC"/>
</dbReference>
<proteinExistence type="inferred from homology"/>
<evidence type="ECO:0000313" key="6">
    <source>
        <dbReference type="EMBL" id="ABA96519.2"/>
    </source>
</evidence>
<accession>Q2QXF4</accession>
<dbReference type="GO" id="GO:0016887">
    <property type="term" value="F:ATP hydrolysis activity"/>
    <property type="evidence" value="ECO:0007669"/>
    <property type="project" value="RHEA"/>
</dbReference>
<dbReference type="InterPro" id="IPR027417">
    <property type="entry name" value="P-loop_NTPase"/>
</dbReference>
<feature type="domain" description="DNA helicase Pif1-like DEAD-box helicase" evidence="3">
    <location>
        <begin position="1130"/>
        <end position="1353"/>
    </location>
</feature>
<organism evidence="6">
    <name type="scientific">Oryza sativa subsp. japonica</name>
    <name type="common">Rice</name>
    <dbReference type="NCBI Taxonomy" id="39947"/>
    <lineage>
        <taxon>Eukaryota</taxon>
        <taxon>Viridiplantae</taxon>
        <taxon>Streptophyta</taxon>
        <taxon>Embryophyta</taxon>
        <taxon>Tracheophyta</taxon>
        <taxon>Spermatophyta</taxon>
        <taxon>Magnoliopsida</taxon>
        <taxon>Liliopsida</taxon>
        <taxon>Poales</taxon>
        <taxon>Poaceae</taxon>
        <taxon>BOP clade</taxon>
        <taxon>Oryzoideae</taxon>
        <taxon>Oryzeae</taxon>
        <taxon>Oryzinae</taxon>
        <taxon>Oryza</taxon>
        <taxon>Oryza sativa</taxon>
    </lineage>
</organism>
<evidence type="ECO:0000259" key="5">
    <source>
        <dbReference type="Pfam" id="PF16900"/>
    </source>
</evidence>
<dbReference type="GO" id="GO:0003677">
    <property type="term" value="F:DNA binding"/>
    <property type="evidence" value="ECO:0007669"/>
    <property type="project" value="UniProtKB-KW"/>
</dbReference>
<dbReference type="Pfam" id="PF14214">
    <property type="entry name" value="Helitron_like_N"/>
    <property type="match status" value="1"/>
</dbReference>
<keyword evidence="1" id="KW-0238">DNA-binding</keyword>
<keyword evidence="2" id="KW-0378">Hydrolase</keyword>
<comment type="similarity">
    <text evidence="2">Belongs to the helicase family.</text>
</comment>
<name>Q2QXF4_ORYSJ</name>
<dbReference type="InterPro" id="IPR010285">
    <property type="entry name" value="DNA_helicase_pif1-like_DEAD"/>
</dbReference>
<dbReference type="GO" id="GO:0006310">
    <property type="term" value="P:DNA recombination"/>
    <property type="evidence" value="ECO:0007669"/>
    <property type="project" value="UniProtKB-KW"/>
</dbReference>
<dbReference type="SUPFAM" id="SSF52540">
    <property type="entry name" value="P-loop containing nucleoside triphosphate hydrolases"/>
    <property type="match status" value="1"/>
</dbReference>
<dbReference type="InterPro" id="IPR012340">
    <property type="entry name" value="NA-bd_OB-fold"/>
</dbReference>
<comment type="cofactor">
    <cofactor evidence="2">
        <name>Mg(2+)</name>
        <dbReference type="ChEBI" id="CHEBI:18420"/>
    </cofactor>
</comment>
<keyword evidence="2" id="KW-0234">DNA repair</keyword>
<feature type="domain" description="Helitron helicase-like" evidence="4">
    <location>
        <begin position="538"/>
        <end position="637"/>
    </location>
</feature>
<dbReference type="InterPro" id="IPR047192">
    <property type="entry name" value="Euk_RPA1_DBD_C"/>
</dbReference>
<dbReference type="PANTHER" id="PTHR10492:SF90">
    <property type="entry name" value="ATP-DEPENDENT DNA HELICASE"/>
    <property type="match status" value="1"/>
</dbReference>
<dbReference type="CDD" id="cd04476">
    <property type="entry name" value="RPA1_DBD_C"/>
    <property type="match status" value="1"/>
</dbReference>
<dbReference type="GO" id="GO:0000723">
    <property type="term" value="P:telomere maintenance"/>
    <property type="evidence" value="ECO:0007669"/>
    <property type="project" value="InterPro"/>
</dbReference>
<keyword evidence="2" id="KW-0547">Nucleotide-binding</keyword>
<keyword evidence="2" id="KW-0233">DNA recombination</keyword>
<dbReference type="EMBL" id="DP000011">
    <property type="protein sequence ID" value="ABA96519.2"/>
    <property type="molecule type" value="Genomic_DNA"/>
</dbReference>
<feature type="domain" description="Replication protein A OB" evidence="5">
    <location>
        <begin position="1568"/>
        <end position="1625"/>
    </location>
</feature>
<protein>
    <recommendedName>
        <fullName evidence="2">ATP-dependent DNA helicase</fullName>
        <ecNumber evidence="2">5.6.2.3</ecNumber>
    </recommendedName>
</protein>
<evidence type="ECO:0000256" key="1">
    <source>
        <dbReference type="ARBA" id="ARBA00023125"/>
    </source>
</evidence>
<evidence type="ECO:0000256" key="2">
    <source>
        <dbReference type="RuleBase" id="RU363044"/>
    </source>
</evidence>
<dbReference type="EC" id="5.6.2.3" evidence="2"/>
<evidence type="ECO:0000259" key="3">
    <source>
        <dbReference type="Pfam" id="PF05970"/>
    </source>
</evidence>
<sequence length="2279" mass="255198">MLSSERFPSARVKIAIGFVDMVHSTSVWWAGKNRSPSMRWEHAWLGLSVRTGQPTVVRQCLPQFPVTEHFRCLRCRRRGCLGDEGILRFDPGDLILPFLLFQGVLCAVKPPSGSSIRRLQASPFEVSLRFAVPGGMVVVGVSFVSLLNAAACHCRLPLVSYLWELDGDGVLLAGVELALPVEAPSCDTVGQCSSSTGTGLAMEGTSTGECVLANSKRKRTLLDIPRNAAAANRERRCLKRSGDRANCLVPDIRSGPKPTADDVLPLPKDYIASLKALYPERSYYGGPSHECPYCGAIFWYQERVKKGSVLSQRKIIYNLCCRSGKINLPELKDPPTYLAKLLKYDGDARSKRFLRQIRSYNSLFAFTSLGASVDKSINNGSAPCVFKINGVVHHRIGGLLPQRGAPPKFAQLYIYDTENEIKNRMDIFEKDKPSDEPDPKIVAGLTSMLDEHNELVKAFRFARDRLQAHGDHKVALRLLGCDSRDEIQYNLPTSGEIAGIVYPLLFPYGEHGFHLGIKYTDFPSIVGNSRRYVTMLEYYRYQLHYRLNKPNPFTCCGRLSDSLCVDSYSTVEASRLKYIADNQPDLRTESVQGISDAIDHGLASGDSVGQKYVLPTSFTGGRRYMVQNYQDAMAICHIKEGKTFGPVLAVLYTVEFQKRGLPHIHCLIWLAAANAEFSVPIIDGFISAEIPDVLTDPLGYALVDESMIHGPCGKQNKSCPCMKKDECSKHFPKCFQDETTMDEFGFTVYRRKNNGRYVIKNGVKLDNQWVVPCNMDLLKKYQAHINVEWCNKSNMIKYLFKYVTKGADRTKAYFEVSSDASSKPSENNTAPKNEIQEYIDARFLSTCEALWRSFEFDIHYRMPSVERLTVHLPNMNFVRYKKGSDLKSLLSSPAAKKTMLTEWFEANKKHSSARTLTYCDFPKEWSWDTSSRRWRPKTPSQKVGRMYYVSPVSGELYYLRMLLMIVKGAMCYADVRTYDGVVYPTFRQACEARGLLESDNEWHLLFDEAVISASSAQLRQLFATVVMFCSVGNVRALFEKYWVYFTDDIQRRLQIALSNPSYIVPADRLLSLLMKEMQIVFSNSGGSIDDYDLPQPAIYSNDVIGNRMVEEELGLDSVLLTAEAPSMIPKLNIDQRNVFDTIMQRVNDSKPGFFFVYGHGGTGKTFLWNALISKIRSEKKIVLAVASSGVASLLLPRGRTAHSRFKIPIDITENSICTIKRGTMLAELIQKTSLIIWDEAPMTHRRCFEALDRTLRDLLSEHTPSNSIVPFGGKVVVLGGDFRQILPVIRKGSRASIVDASITNSPLWHHVILLRLTINMRLLQDNLSEQNRESLEKFSDWILALGDGRLPAVKMDDETEATWVDIPDDMLIKTAGDKIKAIIEEILPGMPSTSRAGLRILIEDEDEMAEVLIPDLEQGDGNPTIIVRVSRLWEYRDQNDETIVHNISLVLLDKKVPSRNSSANCYPYINVFSLSNSKSKQGASIAAYIYPPLDVVFGPIITEGKVYRLTFYRVRPCSRNYRPVNNRMSINFTKWTTLEEHLDVPADFPCYAYSPTPYNELRSHVDRKDSFTDVIGVITEVSSVTTIQTRIKDGDSLKRSVCIRNADNVIINIALWGERATSFPEDAIISAGEKEPQVAIFVGTLVRGYVRNASLGNVSLSGNSACKWYINIDTPEVNSFKDSIKGNYEPIQFIDIPVPNVIVGAEQKTVAQLKELHPFKFKKHEFQVTVVIKKFCMQASWWYTACDICKKTAKPYGRAYRCGDPTCPPIVSASPRFKLNIIAGDETAETTFILFGRLAQRLIGRSVDTLLHENPSDKDYIPSAITDLLEKQFVWNVSITENTVATGVLSFQVNRIVGGVVNNTLALLQSPSGSQAYALGPTMALSPAASHDQSIAQSSAPATPSVDISDTNVGATSLRITGSQDQNIDLECASKTPAQTAEEDEYDQDGDDLPLSQMCTGVATKTSTSKAYKKRLFPLCFKNALTLSPIRPRPSPVTGAAKKLFKDTDDEGAGGRPDLGRNSYHFPNLNLETKSTTHISNKPPAQIIFPMFSDSAFTSVFYIASSSSMQVDDFALLPFKRRMYIALFLDADQQHELSQKAFDQGSYTFKTTKLEFQPFKMNLHSTPNPLRQRVILAMEGVPPESWNKPAITELLDNCCIVEELYGEHHINDLSIFKLAAWTRDCDLIPKIIDWSIETDEEEHQASDPGCGQNTALSVILIHIEKLFDYNIENGGSQNDKENPRLLVIKTFQWVSYHIDSDNGPIEGGSPSEAANNLHI</sequence>
<dbReference type="CDD" id="cd04481">
    <property type="entry name" value="RPA1_DBD_B_like"/>
    <property type="match status" value="1"/>
</dbReference>
<dbReference type="SUPFAM" id="SSF50249">
    <property type="entry name" value="Nucleic acid-binding proteins"/>
    <property type="match status" value="3"/>
</dbReference>
<evidence type="ECO:0000259" key="4">
    <source>
        <dbReference type="Pfam" id="PF14214"/>
    </source>
</evidence>
<keyword evidence="2" id="KW-0227">DNA damage</keyword>
<gene>
    <name evidence="6" type="ordered locus">LOC_Os12g06230</name>
</gene>
<keyword evidence="2" id="KW-0067">ATP-binding</keyword>